<evidence type="ECO:0000313" key="1">
    <source>
        <dbReference type="EMBL" id="KAK1146048.1"/>
    </source>
</evidence>
<proteinExistence type="predicted"/>
<gene>
    <name evidence="1" type="ORF">N8T08_003696</name>
</gene>
<evidence type="ECO:0000313" key="2">
    <source>
        <dbReference type="Proteomes" id="UP001177260"/>
    </source>
</evidence>
<comment type="caution">
    <text evidence="1">The sequence shown here is derived from an EMBL/GenBank/DDBJ whole genome shotgun (WGS) entry which is preliminary data.</text>
</comment>
<dbReference type="Proteomes" id="UP001177260">
    <property type="component" value="Unassembled WGS sequence"/>
</dbReference>
<accession>A0ACC3B6X0</accession>
<name>A0ACC3B6X0_9EURO</name>
<dbReference type="EMBL" id="JAOPJF010000020">
    <property type="protein sequence ID" value="KAK1146048.1"/>
    <property type="molecule type" value="Genomic_DNA"/>
</dbReference>
<keyword evidence="2" id="KW-1185">Reference proteome</keyword>
<sequence>MKIYGRHMSPNEHWKTTRSAQAYKSSIVPGVTNFGIVFGPNAFPANNSVIYANEVQVEYIVKTIFQPILSGHFTAIDVKEASEVRDANTIQEKLKTMVWSAGCSNWNLDANGRNTTNYPDNTWKFWYQLYWPEWEDFNFVGDTGRRSMSPLQSLSLMTMDTAGMVLGVLLHVFLVVKSTE</sequence>
<organism evidence="1 2">
    <name type="scientific">Aspergillus melleus</name>
    <dbReference type="NCBI Taxonomy" id="138277"/>
    <lineage>
        <taxon>Eukaryota</taxon>
        <taxon>Fungi</taxon>
        <taxon>Dikarya</taxon>
        <taxon>Ascomycota</taxon>
        <taxon>Pezizomycotina</taxon>
        <taxon>Eurotiomycetes</taxon>
        <taxon>Eurotiomycetidae</taxon>
        <taxon>Eurotiales</taxon>
        <taxon>Aspergillaceae</taxon>
        <taxon>Aspergillus</taxon>
        <taxon>Aspergillus subgen. Circumdati</taxon>
    </lineage>
</organism>
<reference evidence="1 2" key="1">
    <citation type="journal article" date="2023" name="ACS Omega">
        <title>Identification of the Neoaspergillic Acid Biosynthesis Gene Cluster by Establishing an In Vitro CRISPR-Ribonucleoprotein Genetic System in Aspergillus melleus.</title>
        <authorList>
            <person name="Yuan B."/>
            <person name="Grau M.F."/>
            <person name="Murata R.M."/>
            <person name="Torok T."/>
            <person name="Venkateswaran K."/>
            <person name="Stajich J.E."/>
            <person name="Wang C.C.C."/>
        </authorList>
    </citation>
    <scope>NUCLEOTIDE SEQUENCE [LARGE SCALE GENOMIC DNA]</scope>
    <source>
        <strain evidence="1 2">IMV 1140</strain>
    </source>
</reference>
<protein>
    <submittedName>
        <fullName evidence="1">Uncharacterized protein</fullName>
    </submittedName>
</protein>